<name>A0A0B7KL49_BIOOC</name>
<dbReference type="AlphaFoldDB" id="A0A0B7KL49"/>
<protein>
    <submittedName>
        <fullName evidence="1">Uncharacterized protein</fullName>
    </submittedName>
</protein>
<reference evidence="1" key="1">
    <citation type="submission" date="2015-01" db="EMBL/GenBank/DDBJ databases">
        <authorList>
            <person name="Durling Mikael"/>
        </authorList>
    </citation>
    <scope>NUCLEOTIDE SEQUENCE</scope>
</reference>
<proteinExistence type="predicted"/>
<accession>A0A0B7KL49</accession>
<evidence type="ECO:0000313" key="1">
    <source>
        <dbReference type="EMBL" id="CEO57909.1"/>
    </source>
</evidence>
<sequence>MNIRDSSGRLVSLLIDDGAGARFHALNISDEVDKSLIAMEGLARCASRTGQIYLGQEARKTFDDIMYDLCHLEAQLQQITKQQRSAVEDSFTK</sequence>
<gene>
    <name evidence="1" type="ORF">BN869_000013967_1</name>
</gene>
<dbReference type="EMBL" id="CDPU01000179">
    <property type="protein sequence ID" value="CEO57909.1"/>
    <property type="molecule type" value="Genomic_DNA"/>
</dbReference>
<organism evidence="1">
    <name type="scientific">Bionectria ochroleuca</name>
    <name type="common">Gliocladium roseum</name>
    <dbReference type="NCBI Taxonomy" id="29856"/>
    <lineage>
        <taxon>Eukaryota</taxon>
        <taxon>Fungi</taxon>
        <taxon>Dikarya</taxon>
        <taxon>Ascomycota</taxon>
        <taxon>Pezizomycotina</taxon>
        <taxon>Sordariomycetes</taxon>
        <taxon>Hypocreomycetidae</taxon>
        <taxon>Hypocreales</taxon>
        <taxon>Bionectriaceae</taxon>
        <taxon>Clonostachys</taxon>
    </lineage>
</organism>